<comment type="cofactor">
    <cofactor evidence="1">
        <name>Mn(2+)</name>
        <dbReference type="ChEBI" id="CHEBI:29035"/>
    </cofactor>
</comment>
<keyword evidence="7" id="KW-1133">Transmembrane helix</keyword>
<dbReference type="InterPro" id="IPR004843">
    <property type="entry name" value="Calcineurin-like_PHP"/>
</dbReference>
<dbReference type="AlphaFoldDB" id="R7UI34"/>
<gene>
    <name evidence="11" type="ORF">CAPTEDRAFT_125905</name>
</gene>
<evidence type="ECO:0000256" key="1">
    <source>
        <dbReference type="ARBA" id="ARBA00001936"/>
    </source>
</evidence>
<dbReference type="HOGENOM" id="CLU_047168_2_0_1"/>
<dbReference type="GO" id="GO:0006506">
    <property type="term" value="P:GPI anchor biosynthetic process"/>
    <property type="evidence" value="ECO:0007669"/>
    <property type="project" value="InterPro"/>
</dbReference>
<evidence type="ECO:0000256" key="9">
    <source>
        <dbReference type="ARBA" id="ARBA00023211"/>
    </source>
</evidence>
<comment type="subcellular location">
    <subcellularLocation>
        <location evidence="2">Membrane</location>
        <topology evidence="2">Multi-pass membrane protein</topology>
    </subcellularLocation>
</comment>
<dbReference type="InterPro" id="IPR029052">
    <property type="entry name" value="Metallo-depent_PP-like"/>
</dbReference>
<organism evidence="11">
    <name type="scientific">Capitella teleta</name>
    <name type="common">Polychaete worm</name>
    <dbReference type="NCBI Taxonomy" id="283909"/>
    <lineage>
        <taxon>Eukaryota</taxon>
        <taxon>Metazoa</taxon>
        <taxon>Spiralia</taxon>
        <taxon>Lophotrochozoa</taxon>
        <taxon>Annelida</taxon>
        <taxon>Polychaeta</taxon>
        <taxon>Sedentaria</taxon>
        <taxon>Scolecida</taxon>
        <taxon>Capitellidae</taxon>
        <taxon>Capitella</taxon>
    </lineage>
</organism>
<evidence type="ECO:0000256" key="8">
    <source>
        <dbReference type="ARBA" id="ARBA00023136"/>
    </source>
</evidence>
<dbReference type="PANTHER" id="PTHR13315:SF0">
    <property type="entry name" value="METALLOPHOSPHOESTERASE 1"/>
    <property type="match status" value="1"/>
</dbReference>
<accession>R7UI34</accession>
<dbReference type="STRING" id="283909.R7UI34"/>
<sequence>MHWKTLLLFALSLSLLVIYNEFLVYYFVLIQCTWPMLDVSKSEFNDFAKTSLKAMVLADTHLLGSREGHWFDRIRREWQMERAFQTAMTIHSPDVTFVLGDLFDEGKWCSDAEFQDYLHRFQQMFRVPENTEMQVVVGNHDIGFHYMVDRKKQRRFASAFSSPSVRMLRLNGVIFIMLNSMAFEGDSCEMCTEARQQLKKITTTLSCAKGAYTRTSCINEDLFTYTKPVILQHFPLYRTSDANCSGVDSAPPDEKYKHMKAKWDTLSPEASSMLLDTLQPRLVISGHTHHFCQTWHPGGVTEWTVPSFSWRNKKTPSFLLVCL</sequence>
<dbReference type="PANTHER" id="PTHR13315">
    <property type="entry name" value="METALLO PHOSPHOESTERASE RELATED"/>
    <property type="match status" value="1"/>
</dbReference>
<evidence type="ECO:0000256" key="2">
    <source>
        <dbReference type="ARBA" id="ARBA00004141"/>
    </source>
</evidence>
<evidence type="ECO:0000256" key="4">
    <source>
        <dbReference type="ARBA" id="ARBA00022692"/>
    </source>
</evidence>
<dbReference type="EMBL" id="AMQN01007680">
    <property type="status" value="NOT_ANNOTATED_CDS"/>
    <property type="molecule type" value="Genomic_DNA"/>
</dbReference>
<keyword evidence="13" id="KW-1185">Reference proteome</keyword>
<dbReference type="GO" id="GO:0016787">
    <property type="term" value="F:hydrolase activity"/>
    <property type="evidence" value="ECO:0007669"/>
    <property type="project" value="UniProtKB-KW"/>
</dbReference>
<keyword evidence="4" id="KW-0812">Transmembrane</keyword>
<dbReference type="OrthoDB" id="9984693at2759"/>
<keyword evidence="6" id="KW-0378">Hydrolase</keyword>
<protein>
    <recommendedName>
        <fullName evidence="10">Calcineurin-like phosphoesterase domain-containing protein</fullName>
    </recommendedName>
</protein>
<dbReference type="GO" id="GO:0016020">
    <property type="term" value="C:membrane"/>
    <property type="evidence" value="ECO:0007669"/>
    <property type="project" value="UniProtKB-SubCell"/>
</dbReference>
<feature type="domain" description="Calcineurin-like phosphoesterase" evidence="10">
    <location>
        <begin position="53"/>
        <end position="290"/>
    </location>
</feature>
<dbReference type="SUPFAM" id="SSF56300">
    <property type="entry name" value="Metallo-dependent phosphatases"/>
    <property type="match status" value="1"/>
</dbReference>
<evidence type="ECO:0000313" key="13">
    <source>
        <dbReference type="Proteomes" id="UP000014760"/>
    </source>
</evidence>
<reference evidence="13" key="1">
    <citation type="submission" date="2012-12" db="EMBL/GenBank/DDBJ databases">
        <authorList>
            <person name="Hellsten U."/>
            <person name="Grimwood J."/>
            <person name="Chapman J.A."/>
            <person name="Shapiro H."/>
            <person name="Aerts A."/>
            <person name="Otillar R.P."/>
            <person name="Terry A.Y."/>
            <person name="Boore J.L."/>
            <person name="Simakov O."/>
            <person name="Marletaz F."/>
            <person name="Cho S.-J."/>
            <person name="Edsinger-Gonzales E."/>
            <person name="Havlak P."/>
            <person name="Kuo D.-H."/>
            <person name="Larsson T."/>
            <person name="Lv J."/>
            <person name="Arendt D."/>
            <person name="Savage R."/>
            <person name="Osoegawa K."/>
            <person name="de Jong P."/>
            <person name="Lindberg D.R."/>
            <person name="Seaver E.C."/>
            <person name="Weisblat D.A."/>
            <person name="Putnam N.H."/>
            <person name="Grigoriev I.V."/>
            <person name="Rokhsar D.S."/>
        </authorList>
    </citation>
    <scope>NUCLEOTIDE SEQUENCE</scope>
    <source>
        <strain evidence="13">I ESC-2004</strain>
    </source>
</reference>
<evidence type="ECO:0000256" key="3">
    <source>
        <dbReference type="ARBA" id="ARBA00008895"/>
    </source>
</evidence>
<dbReference type="Proteomes" id="UP000014760">
    <property type="component" value="Unassembled WGS sequence"/>
</dbReference>
<keyword evidence="5" id="KW-0479">Metal-binding</keyword>
<evidence type="ECO:0000313" key="12">
    <source>
        <dbReference type="EnsemblMetazoa" id="CapteP125905"/>
    </source>
</evidence>
<evidence type="ECO:0000259" key="10">
    <source>
        <dbReference type="Pfam" id="PF00149"/>
    </source>
</evidence>
<comment type="similarity">
    <text evidence="3">Belongs to the metallophosphoesterase superfamily. MPPE1 family.</text>
</comment>
<dbReference type="EnsemblMetazoa" id="CapteT125905">
    <property type="protein sequence ID" value="CapteP125905"/>
    <property type="gene ID" value="CapteG125905"/>
</dbReference>
<dbReference type="InterPro" id="IPR033308">
    <property type="entry name" value="PGAP5/Cdc1/Ted1"/>
</dbReference>
<dbReference type="EMBL" id="KB301152">
    <property type="protein sequence ID" value="ELU05880.1"/>
    <property type="molecule type" value="Genomic_DNA"/>
</dbReference>
<dbReference type="FunCoup" id="R7UI34">
    <property type="interactions" value="785"/>
</dbReference>
<keyword evidence="9" id="KW-0464">Manganese</keyword>
<evidence type="ECO:0000256" key="6">
    <source>
        <dbReference type="ARBA" id="ARBA00022801"/>
    </source>
</evidence>
<evidence type="ECO:0000256" key="7">
    <source>
        <dbReference type="ARBA" id="ARBA00022989"/>
    </source>
</evidence>
<keyword evidence="8" id="KW-0472">Membrane</keyword>
<evidence type="ECO:0000256" key="5">
    <source>
        <dbReference type="ARBA" id="ARBA00022723"/>
    </source>
</evidence>
<evidence type="ECO:0000313" key="11">
    <source>
        <dbReference type="EMBL" id="ELU05880.1"/>
    </source>
</evidence>
<dbReference type="OMA" id="LHCMKYP"/>
<name>R7UI34_CAPTE</name>
<dbReference type="Pfam" id="PF00149">
    <property type="entry name" value="Metallophos"/>
    <property type="match status" value="1"/>
</dbReference>
<proteinExistence type="inferred from homology"/>
<dbReference type="Gene3D" id="3.60.21.10">
    <property type="match status" value="1"/>
</dbReference>
<reference evidence="11 13" key="2">
    <citation type="journal article" date="2013" name="Nature">
        <title>Insights into bilaterian evolution from three spiralian genomes.</title>
        <authorList>
            <person name="Simakov O."/>
            <person name="Marletaz F."/>
            <person name="Cho S.J."/>
            <person name="Edsinger-Gonzales E."/>
            <person name="Havlak P."/>
            <person name="Hellsten U."/>
            <person name="Kuo D.H."/>
            <person name="Larsson T."/>
            <person name="Lv J."/>
            <person name="Arendt D."/>
            <person name="Savage R."/>
            <person name="Osoegawa K."/>
            <person name="de Jong P."/>
            <person name="Grimwood J."/>
            <person name="Chapman J.A."/>
            <person name="Shapiro H."/>
            <person name="Aerts A."/>
            <person name="Otillar R.P."/>
            <person name="Terry A.Y."/>
            <person name="Boore J.L."/>
            <person name="Grigoriev I.V."/>
            <person name="Lindberg D.R."/>
            <person name="Seaver E.C."/>
            <person name="Weisblat D.A."/>
            <person name="Putnam N.H."/>
            <person name="Rokhsar D.S."/>
        </authorList>
    </citation>
    <scope>NUCLEOTIDE SEQUENCE</scope>
    <source>
        <strain evidence="11 13">I ESC-2004</strain>
    </source>
</reference>
<dbReference type="GO" id="GO:0046872">
    <property type="term" value="F:metal ion binding"/>
    <property type="evidence" value="ECO:0007669"/>
    <property type="project" value="UniProtKB-KW"/>
</dbReference>
<reference evidence="12" key="3">
    <citation type="submission" date="2015-06" db="UniProtKB">
        <authorList>
            <consortium name="EnsemblMetazoa"/>
        </authorList>
    </citation>
    <scope>IDENTIFICATION</scope>
</reference>